<dbReference type="NCBIfam" id="NF033546">
    <property type="entry name" value="transpos_IS21"/>
    <property type="match status" value="1"/>
</dbReference>
<dbReference type="Gene3D" id="3.30.420.10">
    <property type="entry name" value="Ribonuclease H-like superfamily/Ribonuclease H"/>
    <property type="match status" value="1"/>
</dbReference>
<dbReference type="InterPro" id="IPR017894">
    <property type="entry name" value="HTH_IS21_transposase_type"/>
</dbReference>
<reference evidence="9" key="1">
    <citation type="submission" date="2016-01" db="EMBL/GenBank/DDBJ databases">
        <authorList>
            <person name="Peeters C."/>
        </authorList>
    </citation>
    <scope>NUCLEOTIDE SEQUENCE [LARGE SCALE GENOMIC DNA]</scope>
</reference>
<keyword evidence="4" id="KW-0233">DNA recombination</keyword>
<feature type="domain" description="HTH IS21-type" evidence="6">
    <location>
        <begin position="1"/>
        <end position="61"/>
    </location>
</feature>
<dbReference type="AlphaFoldDB" id="A0A158I2F6"/>
<feature type="domain" description="Integrase catalytic" evidence="7">
    <location>
        <begin position="106"/>
        <end position="283"/>
    </location>
</feature>
<gene>
    <name evidence="8" type="ORF">AWB70_04058</name>
</gene>
<dbReference type="Pfam" id="PF22483">
    <property type="entry name" value="Mu-transpos_C_2"/>
    <property type="match status" value="1"/>
</dbReference>
<dbReference type="Pfam" id="PF13384">
    <property type="entry name" value="HTH_23"/>
    <property type="match status" value="1"/>
</dbReference>
<dbReference type="PROSITE" id="PS50994">
    <property type="entry name" value="INTEGRASE"/>
    <property type="match status" value="1"/>
</dbReference>
<evidence type="ECO:0000259" key="6">
    <source>
        <dbReference type="PROSITE" id="PS50531"/>
    </source>
</evidence>
<dbReference type="InterPro" id="IPR036397">
    <property type="entry name" value="RNaseH_sf"/>
</dbReference>
<evidence type="ECO:0000256" key="3">
    <source>
        <dbReference type="ARBA" id="ARBA00023125"/>
    </source>
</evidence>
<dbReference type="Pfam" id="PF00665">
    <property type="entry name" value="rve"/>
    <property type="match status" value="1"/>
</dbReference>
<dbReference type="InterPro" id="IPR001584">
    <property type="entry name" value="Integrase_cat-core"/>
</dbReference>
<dbReference type="PANTHER" id="PTHR35004">
    <property type="entry name" value="TRANSPOSASE RV3428C-RELATED"/>
    <property type="match status" value="1"/>
</dbReference>
<dbReference type="RefSeq" id="WP_053572945.1">
    <property type="nucleotide sequence ID" value="NZ_FCNY02000010.1"/>
</dbReference>
<comment type="similarity">
    <text evidence="1">Belongs to the transposase IS21/IS408/IS1162 family.</text>
</comment>
<proteinExistence type="inferred from homology"/>
<dbReference type="InterPro" id="IPR054353">
    <property type="entry name" value="IstA-like_C"/>
</dbReference>
<dbReference type="SUPFAM" id="SSF53098">
    <property type="entry name" value="Ribonuclease H-like"/>
    <property type="match status" value="1"/>
</dbReference>
<evidence type="ECO:0000256" key="5">
    <source>
        <dbReference type="SAM" id="MobiDB-lite"/>
    </source>
</evidence>
<dbReference type="InterPro" id="IPR012337">
    <property type="entry name" value="RNaseH-like_sf"/>
</dbReference>
<evidence type="ECO:0000313" key="8">
    <source>
        <dbReference type="EMBL" id="SAL50429.1"/>
    </source>
</evidence>
<keyword evidence="9" id="KW-1185">Reference proteome</keyword>
<dbReference type="EMBL" id="FCNY02000010">
    <property type="protein sequence ID" value="SAL50429.1"/>
    <property type="molecule type" value="Genomic_DNA"/>
</dbReference>
<keyword evidence="2" id="KW-0815">Transposition</keyword>
<dbReference type="PANTHER" id="PTHR35004:SF6">
    <property type="entry name" value="TRANSPOSASE"/>
    <property type="match status" value="1"/>
</dbReference>
<accession>A0A158I2F6</accession>
<feature type="compositionally biased region" description="Basic residues" evidence="5">
    <location>
        <begin position="363"/>
        <end position="372"/>
    </location>
</feature>
<protein>
    <submittedName>
        <fullName evidence="8">Integrase catalytic subunit</fullName>
    </submittedName>
</protein>
<keyword evidence="3" id="KW-0238">DNA-binding</keyword>
<dbReference type="GO" id="GO:0032196">
    <property type="term" value="P:transposition"/>
    <property type="evidence" value="ECO:0007669"/>
    <property type="project" value="UniProtKB-KW"/>
</dbReference>
<dbReference type="Gene3D" id="1.10.10.60">
    <property type="entry name" value="Homeodomain-like"/>
    <property type="match status" value="1"/>
</dbReference>
<sequence>MTILELHRQGLSISAIAARLHMDRKTVRKYIKNGVQAPRYGPRAPRPCVVDSFVHYVTERMREYPELSIERVFREVQAMGYVGGRTALGDLIREVRPPKQRGFEVRFETPAGAQAQVDFAHFNVEFDDVPGQRRSIWLFSLVLGHSRYLWGRFVEHQDLQTVLRCHMEAFEHIGGVPREVLYDRMKAAVLGEVEKHIVYNAKLVAFAQHYGFAPRACKAYRAKTKGKVERPFRYIRQDFFLARRFQNLADMNRQLREWLDSVANVRVHGTTHRVVAEHFLEERPTLLALPAGLFNGVIRLERRVSHEGLVSVGGNYYSVPDRTRKRTLEVHSLAHEIRIYEQGELLAVHPVLEGRRRTSLLPGHRRSGKRKPQTSPALPSSNAGVARRPLSFYDQVARRLADVGRHA</sequence>
<name>A0A158I2F6_CABCO</name>
<evidence type="ECO:0000256" key="2">
    <source>
        <dbReference type="ARBA" id="ARBA00022578"/>
    </source>
</evidence>
<feature type="region of interest" description="Disordered" evidence="5">
    <location>
        <begin position="357"/>
        <end position="384"/>
    </location>
</feature>
<evidence type="ECO:0000256" key="1">
    <source>
        <dbReference type="ARBA" id="ARBA00009277"/>
    </source>
</evidence>
<dbReference type="GO" id="GO:0015074">
    <property type="term" value="P:DNA integration"/>
    <property type="evidence" value="ECO:0007669"/>
    <property type="project" value="InterPro"/>
</dbReference>
<dbReference type="GO" id="GO:0003677">
    <property type="term" value="F:DNA binding"/>
    <property type="evidence" value="ECO:0007669"/>
    <property type="project" value="UniProtKB-KW"/>
</dbReference>
<evidence type="ECO:0000259" key="7">
    <source>
        <dbReference type="PROSITE" id="PS50994"/>
    </source>
</evidence>
<dbReference type="GO" id="GO:0006310">
    <property type="term" value="P:DNA recombination"/>
    <property type="evidence" value="ECO:0007669"/>
    <property type="project" value="UniProtKB-KW"/>
</dbReference>
<evidence type="ECO:0000256" key="4">
    <source>
        <dbReference type="ARBA" id="ARBA00023172"/>
    </source>
</evidence>
<feature type="compositionally biased region" description="Polar residues" evidence="5">
    <location>
        <begin position="373"/>
        <end position="383"/>
    </location>
</feature>
<organism evidence="8 9">
    <name type="scientific">Caballeronia cordobensis</name>
    <name type="common">Burkholderia cordobensis</name>
    <dbReference type="NCBI Taxonomy" id="1353886"/>
    <lineage>
        <taxon>Bacteria</taxon>
        <taxon>Pseudomonadati</taxon>
        <taxon>Pseudomonadota</taxon>
        <taxon>Betaproteobacteria</taxon>
        <taxon>Burkholderiales</taxon>
        <taxon>Burkholderiaceae</taxon>
        <taxon>Caballeronia</taxon>
    </lineage>
</organism>
<dbReference type="Proteomes" id="UP000054740">
    <property type="component" value="Unassembled WGS sequence"/>
</dbReference>
<evidence type="ECO:0000313" key="9">
    <source>
        <dbReference type="Proteomes" id="UP000054740"/>
    </source>
</evidence>
<dbReference type="SUPFAM" id="SSF46689">
    <property type="entry name" value="Homeodomain-like"/>
    <property type="match status" value="1"/>
</dbReference>
<dbReference type="PROSITE" id="PS50531">
    <property type="entry name" value="HTH_IS21"/>
    <property type="match status" value="1"/>
</dbReference>
<dbReference type="InterPro" id="IPR009057">
    <property type="entry name" value="Homeodomain-like_sf"/>
</dbReference>